<organism evidence="2 3">
    <name type="scientific">Amborella trichopoda</name>
    <dbReference type="NCBI Taxonomy" id="13333"/>
    <lineage>
        <taxon>Eukaryota</taxon>
        <taxon>Viridiplantae</taxon>
        <taxon>Streptophyta</taxon>
        <taxon>Embryophyta</taxon>
        <taxon>Tracheophyta</taxon>
        <taxon>Spermatophyta</taxon>
        <taxon>Magnoliopsida</taxon>
        <taxon>Amborellales</taxon>
        <taxon>Amborellaceae</taxon>
        <taxon>Amborella</taxon>
    </lineage>
</organism>
<dbReference type="InterPro" id="IPR053781">
    <property type="entry name" value="F-box_AtFBL13-like"/>
</dbReference>
<dbReference type="AlphaFoldDB" id="U5D761"/>
<dbReference type="Pfam" id="PF00646">
    <property type="entry name" value="F-box"/>
    <property type="match status" value="1"/>
</dbReference>
<proteinExistence type="predicted"/>
<dbReference type="Gene3D" id="1.20.1280.50">
    <property type="match status" value="1"/>
</dbReference>
<protein>
    <recommendedName>
        <fullName evidence="1">F-box domain-containing protein</fullName>
    </recommendedName>
</protein>
<reference evidence="3" key="1">
    <citation type="journal article" date="2013" name="Science">
        <title>The Amborella genome and the evolution of flowering plants.</title>
        <authorList>
            <consortium name="Amborella Genome Project"/>
        </authorList>
    </citation>
    <scope>NUCLEOTIDE SEQUENCE [LARGE SCALE GENOMIC DNA]</scope>
</reference>
<dbReference type="SUPFAM" id="SSF81383">
    <property type="entry name" value="F-box domain"/>
    <property type="match status" value="1"/>
</dbReference>
<dbReference type="EMBL" id="KI392485">
    <property type="protein sequence ID" value="ERN16198.1"/>
    <property type="molecule type" value="Genomic_DNA"/>
</dbReference>
<sequence length="151" mass="17711">MALEIDRISSLSNDILHHILSHLPIREVGRTSILSKRWRDDWAFTLYFNVVKDRTPGFLANKYEWFTRIDWALLFHTENIHGFLVDVTQNPDHIDCWVNYLSRKDVQELTMEFVTDEYVDYAFHRSFFFCTCSLSPPSGFNPPSGFKGSSL</sequence>
<evidence type="ECO:0000259" key="1">
    <source>
        <dbReference type="Pfam" id="PF00646"/>
    </source>
</evidence>
<keyword evidence="3" id="KW-1185">Reference proteome</keyword>
<dbReference type="HOGENOM" id="CLU_1733949_0_0_1"/>
<evidence type="ECO:0000313" key="3">
    <source>
        <dbReference type="Proteomes" id="UP000017836"/>
    </source>
</evidence>
<name>U5D761_AMBTC</name>
<dbReference type="CDD" id="cd22160">
    <property type="entry name" value="F-box_AtFBL13-like"/>
    <property type="match status" value="1"/>
</dbReference>
<dbReference type="PANTHER" id="PTHR31639:SF42">
    <property type="entry name" value="OS02G0160200 PROTEIN"/>
    <property type="match status" value="1"/>
</dbReference>
<dbReference type="OMA" id="FHTENIH"/>
<accession>U5D761</accession>
<dbReference type="PANTHER" id="PTHR31639">
    <property type="entry name" value="F-BOX PROTEIN-LIKE"/>
    <property type="match status" value="1"/>
</dbReference>
<dbReference type="Proteomes" id="UP000017836">
    <property type="component" value="Unassembled WGS sequence"/>
</dbReference>
<gene>
    <name evidence="2" type="ORF">AMTR_s00030p00242200</name>
</gene>
<dbReference type="Gramene" id="ERN16198">
    <property type="protein sequence ID" value="ERN16198"/>
    <property type="gene ID" value="AMTR_s00030p00242200"/>
</dbReference>
<evidence type="ECO:0000313" key="2">
    <source>
        <dbReference type="EMBL" id="ERN16198.1"/>
    </source>
</evidence>
<feature type="domain" description="F-box" evidence="1">
    <location>
        <begin position="8"/>
        <end position="40"/>
    </location>
</feature>
<dbReference type="InterPro" id="IPR001810">
    <property type="entry name" value="F-box_dom"/>
</dbReference>
<dbReference type="InterPro" id="IPR036047">
    <property type="entry name" value="F-box-like_dom_sf"/>
</dbReference>